<dbReference type="Gene3D" id="3.60.20.10">
    <property type="entry name" value="Glutamine Phosphoribosylpyrophosphate, subunit 1, domain 1"/>
    <property type="match status" value="1"/>
</dbReference>
<dbReference type="STRING" id="1505907.TEU_07025"/>
<reference evidence="1 2" key="1">
    <citation type="journal article" date="2015" name="Int. J. Syst. Evol. Microbiol.">
        <title>Thermococcus eurythermalis sp. nov., a conditional piezophilic hyperthermophilic archaeon with a wide temperature range isolated from an oil-immersed chimney in the Guaymas Basin.</title>
        <authorList>
            <person name="Zhao W."/>
            <person name="Zeng X."/>
            <person name="Xiao X."/>
        </authorList>
    </citation>
    <scope>NUCLEOTIDE SEQUENCE [LARGE SCALE GENOMIC DNA]</scope>
    <source>
        <strain evidence="1 2">A501</strain>
    </source>
</reference>
<dbReference type="Proteomes" id="UP000029980">
    <property type="component" value="Chromosome"/>
</dbReference>
<proteinExistence type="predicted"/>
<dbReference type="KEGG" id="teu:TEU_07025"/>
<dbReference type="SUPFAM" id="SSF56235">
    <property type="entry name" value="N-terminal nucleophile aminohydrolases (Ntn hydrolases)"/>
    <property type="match status" value="1"/>
</dbReference>
<evidence type="ECO:0000313" key="1">
    <source>
        <dbReference type="EMBL" id="AIU70099.1"/>
    </source>
</evidence>
<keyword evidence="2" id="KW-1185">Reference proteome</keyword>
<evidence type="ECO:0000313" key="2">
    <source>
        <dbReference type="Proteomes" id="UP000029980"/>
    </source>
</evidence>
<sequence>MTLVLALKWIWDREKNHDAVLMVSDSRVTYGPVTYEAKKIHPVFVNGIPVAIAGGSGDAAIVKYGYHVVDTVTQKYIETEGENTTPTQEEFRWIVGEVEKALIKRFRELREMGIDVSFNMILSSVDPNGRASIYHFDSRGLAEPVHDTPGFAIIGSGSITGGLLLLRLLGYSPRVELNWGLLSTFIVDMVSEIDPSVGPFVGESWLMRVEDGKVALGAINEEALREFKEQVRKRKELIQELMLLCDVLGEDKVEELILTSLAEVGEDERREGDNKGQS</sequence>
<name>A0A097QUF1_9EURY</name>
<dbReference type="HOGENOM" id="CLU_1052196_0_0_2"/>
<dbReference type="EMBL" id="CP008887">
    <property type="protein sequence ID" value="AIU70099.1"/>
    <property type="molecule type" value="Genomic_DNA"/>
</dbReference>
<dbReference type="InterPro" id="IPR029055">
    <property type="entry name" value="Ntn_hydrolases_N"/>
</dbReference>
<accession>A0A097QUF1</accession>
<dbReference type="AlphaFoldDB" id="A0A097QUF1"/>
<organism evidence="1 2">
    <name type="scientific">Thermococcus eurythermalis</name>
    <dbReference type="NCBI Taxonomy" id="1505907"/>
    <lineage>
        <taxon>Archaea</taxon>
        <taxon>Methanobacteriati</taxon>
        <taxon>Methanobacteriota</taxon>
        <taxon>Thermococci</taxon>
        <taxon>Thermococcales</taxon>
        <taxon>Thermococcaceae</taxon>
        <taxon>Thermococcus</taxon>
    </lineage>
</organism>
<protein>
    <submittedName>
        <fullName evidence="1">Uncharacterized protein</fullName>
    </submittedName>
</protein>
<gene>
    <name evidence="1" type="ORF">TEU_07025</name>
</gene>